<gene>
    <name evidence="1" type="ORF">MSAN_00328100</name>
</gene>
<dbReference type="AlphaFoldDB" id="A0A8H7DHF1"/>
<name>A0A8H7DHF1_9AGAR</name>
<dbReference type="Proteomes" id="UP000623467">
    <property type="component" value="Unassembled WGS sequence"/>
</dbReference>
<organism evidence="1 2">
    <name type="scientific">Mycena sanguinolenta</name>
    <dbReference type="NCBI Taxonomy" id="230812"/>
    <lineage>
        <taxon>Eukaryota</taxon>
        <taxon>Fungi</taxon>
        <taxon>Dikarya</taxon>
        <taxon>Basidiomycota</taxon>
        <taxon>Agaricomycotina</taxon>
        <taxon>Agaricomycetes</taxon>
        <taxon>Agaricomycetidae</taxon>
        <taxon>Agaricales</taxon>
        <taxon>Marasmiineae</taxon>
        <taxon>Mycenaceae</taxon>
        <taxon>Mycena</taxon>
    </lineage>
</organism>
<protein>
    <submittedName>
        <fullName evidence="1">Uncharacterized protein</fullName>
    </submittedName>
</protein>
<dbReference type="EMBL" id="JACAZH010000002">
    <property type="protein sequence ID" value="KAF7374440.1"/>
    <property type="molecule type" value="Genomic_DNA"/>
</dbReference>
<proteinExistence type="predicted"/>
<accession>A0A8H7DHF1</accession>
<keyword evidence="2" id="KW-1185">Reference proteome</keyword>
<evidence type="ECO:0000313" key="1">
    <source>
        <dbReference type="EMBL" id="KAF7374440.1"/>
    </source>
</evidence>
<dbReference type="OrthoDB" id="3029992at2759"/>
<evidence type="ECO:0000313" key="2">
    <source>
        <dbReference type="Proteomes" id="UP000623467"/>
    </source>
</evidence>
<comment type="caution">
    <text evidence="1">The sequence shown here is derived from an EMBL/GenBank/DDBJ whole genome shotgun (WGS) entry which is preliminary data.</text>
</comment>
<sequence length="224" mass="23531">MEATVGEDGVQGGVGMGMEFVVQIPPLDNAYPNAGSTGPSRAVVASAQLPASGMVTALLPHVSCSSTASTQVTVQSESGNYCSQSPPSRRASVMPIQILVYEALISCLKDACDPGIPGRSPRDAQLRTTLDGYLLSMASDNVVSGIVQSVEYLKTLLELSVELGLANDNKLRMALHKDGERIAALLMSIFASKSLEEAVLRLEGDSAQCFLDVVQSTTINIVSL</sequence>
<reference evidence="1" key="1">
    <citation type="submission" date="2020-05" db="EMBL/GenBank/DDBJ databases">
        <title>Mycena genomes resolve the evolution of fungal bioluminescence.</title>
        <authorList>
            <person name="Tsai I.J."/>
        </authorList>
    </citation>
    <scope>NUCLEOTIDE SEQUENCE</scope>
    <source>
        <strain evidence="1">160909Yilan</strain>
    </source>
</reference>